<reference evidence="1" key="1">
    <citation type="submission" date="2014-09" db="EMBL/GenBank/DDBJ databases">
        <authorList>
            <person name="Magalhaes I.L.F."/>
            <person name="Oliveira U."/>
            <person name="Santos F.R."/>
            <person name="Vidigal T.H.D.A."/>
            <person name="Brescovit A.D."/>
            <person name="Santos A.J."/>
        </authorList>
    </citation>
    <scope>NUCLEOTIDE SEQUENCE</scope>
    <source>
        <tissue evidence="1">Shoot tissue taken approximately 20 cm above the soil surface</tissue>
    </source>
</reference>
<reference evidence="1" key="2">
    <citation type="journal article" date="2015" name="Data Brief">
        <title>Shoot transcriptome of the giant reed, Arundo donax.</title>
        <authorList>
            <person name="Barrero R.A."/>
            <person name="Guerrero F.D."/>
            <person name="Moolhuijzen P."/>
            <person name="Goolsby J.A."/>
            <person name="Tidwell J."/>
            <person name="Bellgard S.E."/>
            <person name="Bellgard M.I."/>
        </authorList>
    </citation>
    <scope>NUCLEOTIDE SEQUENCE</scope>
    <source>
        <tissue evidence="1">Shoot tissue taken approximately 20 cm above the soil surface</tissue>
    </source>
</reference>
<name>A0A0A8YIE9_ARUDO</name>
<proteinExistence type="predicted"/>
<sequence>MTYPPNAPVNSSLIVIIER</sequence>
<protein>
    <submittedName>
        <fullName evidence="1">Uncharacterized protein</fullName>
    </submittedName>
</protein>
<accession>A0A0A8YIE9</accession>
<dbReference type="AlphaFoldDB" id="A0A0A8YIE9"/>
<evidence type="ECO:0000313" key="1">
    <source>
        <dbReference type="EMBL" id="JAD26254.1"/>
    </source>
</evidence>
<dbReference type="EMBL" id="GBRH01271641">
    <property type="protein sequence ID" value="JAD26254.1"/>
    <property type="molecule type" value="Transcribed_RNA"/>
</dbReference>
<organism evidence="1">
    <name type="scientific">Arundo donax</name>
    <name type="common">Giant reed</name>
    <name type="synonym">Donax arundinaceus</name>
    <dbReference type="NCBI Taxonomy" id="35708"/>
    <lineage>
        <taxon>Eukaryota</taxon>
        <taxon>Viridiplantae</taxon>
        <taxon>Streptophyta</taxon>
        <taxon>Embryophyta</taxon>
        <taxon>Tracheophyta</taxon>
        <taxon>Spermatophyta</taxon>
        <taxon>Magnoliopsida</taxon>
        <taxon>Liliopsida</taxon>
        <taxon>Poales</taxon>
        <taxon>Poaceae</taxon>
        <taxon>PACMAD clade</taxon>
        <taxon>Arundinoideae</taxon>
        <taxon>Arundineae</taxon>
        <taxon>Arundo</taxon>
    </lineage>
</organism>